<accession>X0PGF0</accession>
<organism evidence="2 3">
    <name type="scientific">Lentilactobacillus farraginis DSM 18382 = JCM 14108</name>
    <dbReference type="NCBI Taxonomy" id="1423743"/>
    <lineage>
        <taxon>Bacteria</taxon>
        <taxon>Bacillati</taxon>
        <taxon>Bacillota</taxon>
        <taxon>Bacilli</taxon>
        <taxon>Lactobacillales</taxon>
        <taxon>Lactobacillaceae</taxon>
        <taxon>Lentilactobacillus</taxon>
    </lineage>
</organism>
<reference evidence="2" key="1">
    <citation type="journal article" date="2014" name="Genome Announc.">
        <title>Draft Genome Sequences of Two Lactobacillus Strains, L. farraginis JCM 14108T and L. composti JCM 14202T, Isolated from Compost of Distilled Shochu Residue.</title>
        <authorList>
            <person name="Yuki M."/>
            <person name="Oshima K."/>
            <person name="Suda W."/>
            <person name="Kitahara M."/>
            <person name="Kitamura K."/>
            <person name="Iida T."/>
            <person name="Hattori M."/>
            <person name="Ohkuma M."/>
        </authorList>
    </citation>
    <scope>NUCLEOTIDE SEQUENCE [LARGE SCALE GENOMIC DNA]</scope>
    <source>
        <strain evidence="2">JCM 14108</strain>
    </source>
</reference>
<dbReference type="eggNOG" id="ENOG5031R7P">
    <property type="taxonomic scope" value="Bacteria"/>
</dbReference>
<dbReference type="Proteomes" id="UP000019488">
    <property type="component" value="Unassembled WGS sequence"/>
</dbReference>
<protein>
    <recommendedName>
        <fullName evidence="4">Exonuclease SbcC</fullName>
    </recommendedName>
</protein>
<evidence type="ECO:0000313" key="3">
    <source>
        <dbReference type="Proteomes" id="UP000019488"/>
    </source>
</evidence>
<gene>
    <name evidence="2" type="ORF">JCM14108_958</name>
</gene>
<dbReference type="EMBL" id="BAKI01000006">
    <property type="protein sequence ID" value="GAF36022.1"/>
    <property type="molecule type" value="Genomic_DNA"/>
</dbReference>
<sequence length="294" mass="34610">MERQMETDQFSQNDTLLSKALKEKVQYLNDLNDSVKNGDDLRIYQLMDPNRYANELATDQATGDTQVDYFGLASDLTAELSHHLSNKLIDYLGVTYPFFYYHEYELGKFQVYFGNWWDHRMFGELDPINIRFNFDDNEYHILAQSFQLEAENRRVNDAAMQKLGDENERITKLINEQDQRDRRKEEIRQQLKENQEKSPMPWEAGKVKEERQRLNDEMLKLTQVDEEAASGRSTIKQNENKILALSKEETILSLEKQNIRATFGSFEAFIENNNQLYVKYLQNLAQESQVSDGE</sequence>
<evidence type="ECO:0000256" key="1">
    <source>
        <dbReference type="SAM" id="MobiDB-lite"/>
    </source>
</evidence>
<feature type="region of interest" description="Disordered" evidence="1">
    <location>
        <begin position="190"/>
        <end position="209"/>
    </location>
</feature>
<dbReference type="AlphaFoldDB" id="X0PGF0"/>
<dbReference type="OrthoDB" id="2248290at2"/>
<dbReference type="RefSeq" id="WP_035178564.1">
    <property type="nucleotide sequence ID" value="NZ_AZFY01000121.1"/>
</dbReference>
<evidence type="ECO:0008006" key="4">
    <source>
        <dbReference type="Google" id="ProtNLM"/>
    </source>
</evidence>
<name>X0PGF0_9LACO</name>
<proteinExistence type="predicted"/>
<evidence type="ECO:0000313" key="2">
    <source>
        <dbReference type="EMBL" id="GAF36022.1"/>
    </source>
</evidence>
<dbReference type="STRING" id="1423743.FD41_GL000950"/>
<comment type="caution">
    <text evidence="2">The sequence shown here is derived from an EMBL/GenBank/DDBJ whole genome shotgun (WGS) entry which is preliminary data.</text>
</comment>